<dbReference type="EMBL" id="FRAH01000089">
    <property type="protein sequence ID" value="SHL29588.1"/>
    <property type="molecule type" value="Genomic_DNA"/>
</dbReference>
<gene>
    <name evidence="2" type="ORF">SAMN02745138_03215</name>
</gene>
<organism evidence="2 3">
    <name type="scientific">Anaerotignum lactatifermentans DSM 14214</name>
    <dbReference type="NCBI Taxonomy" id="1121323"/>
    <lineage>
        <taxon>Bacteria</taxon>
        <taxon>Bacillati</taxon>
        <taxon>Bacillota</taxon>
        <taxon>Clostridia</taxon>
        <taxon>Lachnospirales</taxon>
        <taxon>Anaerotignaceae</taxon>
        <taxon>Anaerotignum</taxon>
    </lineage>
</organism>
<protein>
    <submittedName>
        <fullName evidence="2">Uncharacterized protein</fullName>
    </submittedName>
</protein>
<dbReference type="RefSeq" id="WP_242949275.1">
    <property type="nucleotide sequence ID" value="NZ_FRAH01000089.1"/>
</dbReference>
<keyword evidence="1" id="KW-1133">Transmembrane helix</keyword>
<evidence type="ECO:0000313" key="3">
    <source>
        <dbReference type="Proteomes" id="UP000183975"/>
    </source>
</evidence>
<accession>A0A1M6ZGK1</accession>
<feature type="transmembrane region" description="Helical" evidence="1">
    <location>
        <begin position="37"/>
        <end position="57"/>
    </location>
</feature>
<feature type="transmembrane region" description="Helical" evidence="1">
    <location>
        <begin position="6"/>
        <end position="30"/>
    </location>
</feature>
<keyword evidence="3" id="KW-1185">Reference proteome</keyword>
<keyword evidence="1" id="KW-0472">Membrane</keyword>
<keyword evidence="1" id="KW-0812">Transmembrane</keyword>
<reference evidence="2 3" key="1">
    <citation type="submission" date="2016-11" db="EMBL/GenBank/DDBJ databases">
        <authorList>
            <person name="Jaros S."/>
            <person name="Januszkiewicz K."/>
            <person name="Wedrychowicz H."/>
        </authorList>
    </citation>
    <scope>NUCLEOTIDE SEQUENCE [LARGE SCALE GENOMIC DNA]</scope>
    <source>
        <strain evidence="2 3">DSM 14214</strain>
    </source>
</reference>
<evidence type="ECO:0000313" key="2">
    <source>
        <dbReference type="EMBL" id="SHL29588.1"/>
    </source>
</evidence>
<dbReference type="Proteomes" id="UP000183975">
    <property type="component" value="Unassembled WGS sequence"/>
</dbReference>
<name>A0A1M6ZGK1_9FIRM</name>
<sequence length="102" mass="11760">MAMTNSVLLWILLMVWLVPFALFILLQIFLCRKENKWLGLILPAISFLGSLVFLLQATNVRAMILSFLVSNIGTVVYLLIYVGIRRKKKKNSDMDQMKIKDL</sequence>
<dbReference type="AlphaFoldDB" id="A0A1M6ZGK1"/>
<proteinExistence type="predicted"/>
<feature type="transmembrane region" description="Helical" evidence="1">
    <location>
        <begin position="63"/>
        <end position="84"/>
    </location>
</feature>
<evidence type="ECO:0000256" key="1">
    <source>
        <dbReference type="SAM" id="Phobius"/>
    </source>
</evidence>